<name>A0A4P7SG65_9CELL</name>
<organism evidence="1 2">
    <name type="scientific">Cellulomonas shaoxiangyii</name>
    <dbReference type="NCBI Taxonomy" id="2566013"/>
    <lineage>
        <taxon>Bacteria</taxon>
        <taxon>Bacillati</taxon>
        <taxon>Actinomycetota</taxon>
        <taxon>Actinomycetes</taxon>
        <taxon>Micrococcales</taxon>
        <taxon>Cellulomonadaceae</taxon>
        <taxon>Cellulomonas</taxon>
    </lineage>
</organism>
<evidence type="ECO:0008006" key="3">
    <source>
        <dbReference type="Google" id="ProtNLM"/>
    </source>
</evidence>
<dbReference type="AlphaFoldDB" id="A0A4P7SG65"/>
<dbReference type="Proteomes" id="UP000296469">
    <property type="component" value="Chromosome"/>
</dbReference>
<dbReference type="RefSeq" id="WP_135973164.1">
    <property type="nucleotide sequence ID" value="NZ_CP039291.1"/>
</dbReference>
<proteinExistence type="predicted"/>
<dbReference type="EMBL" id="CP039291">
    <property type="protein sequence ID" value="QCB92598.1"/>
    <property type="molecule type" value="Genomic_DNA"/>
</dbReference>
<dbReference type="KEGG" id="celz:E5225_02555"/>
<evidence type="ECO:0000313" key="2">
    <source>
        <dbReference type="Proteomes" id="UP000296469"/>
    </source>
</evidence>
<keyword evidence="2" id="KW-1185">Reference proteome</keyword>
<evidence type="ECO:0000313" key="1">
    <source>
        <dbReference type="EMBL" id="QCB92598.1"/>
    </source>
</evidence>
<dbReference type="OrthoDB" id="3429251at2"/>
<sequence length="232" mass="25876">MEAAVVLLLLLPLVVAGAWWLAKKRREQLDTWARATGWQHVRHDPGYGLARLHHNQPFEQGHGRRVSEVLTGRWQGLPAVSYTYEWSTGAGKERRTYYAHVVALALPAYLPVLELTGEGVGARIAKALGARDLQTESVAFNDAYRVAAGDERVGHAILHPRLMERLLQPDALRTDWRIEGTWIASWAPGRTDTARIAPRLGVLHAVVRGVPRHVWQEHGYDPLRHPGVPGAC</sequence>
<reference evidence="1 2" key="1">
    <citation type="submission" date="2019-04" db="EMBL/GenBank/DDBJ databases">
        <title>Isolation and identification of Cellulomonas shaoxiangyii sp. Nov. isolated from feces of the Tibetan antelopes (Pantholops hodgsonii) in the Qinghai-Tibet plateau of China.</title>
        <authorList>
            <person name="Tian Z."/>
        </authorList>
    </citation>
    <scope>NUCLEOTIDE SEQUENCE [LARGE SCALE GENOMIC DNA]</scope>
    <source>
        <strain evidence="1 2">Z28</strain>
    </source>
</reference>
<accession>A0A4P7SG65</accession>
<protein>
    <recommendedName>
        <fullName evidence="3">DUF3137 domain-containing protein</fullName>
    </recommendedName>
</protein>
<gene>
    <name evidence="1" type="ORF">E5225_02555</name>
</gene>